<dbReference type="PANTHER" id="PTHR42978">
    <property type="entry name" value="QUORUM-QUENCHING LACTONASE YTNP-RELATED-RELATED"/>
    <property type="match status" value="1"/>
</dbReference>
<evidence type="ECO:0000256" key="4">
    <source>
        <dbReference type="ARBA" id="ARBA00022801"/>
    </source>
</evidence>
<keyword evidence="4" id="KW-0378">Hydrolase</keyword>
<evidence type="ECO:0000256" key="5">
    <source>
        <dbReference type="ARBA" id="ARBA00022833"/>
    </source>
</evidence>
<dbReference type="AlphaFoldDB" id="A0A163KZS6"/>
<accession>A0A163KZS6</accession>
<keyword evidence="5" id="KW-0862">Zinc</keyword>
<gene>
    <name evidence="6" type="ORF">ST47_g1476</name>
</gene>
<evidence type="ECO:0000313" key="7">
    <source>
        <dbReference type="Proteomes" id="UP000076837"/>
    </source>
</evidence>
<keyword evidence="3" id="KW-0479">Metal-binding</keyword>
<keyword evidence="7" id="KW-1185">Reference proteome</keyword>
<dbReference type="Proteomes" id="UP000076837">
    <property type="component" value="Unassembled WGS sequence"/>
</dbReference>
<dbReference type="PANTHER" id="PTHR42978:SF2">
    <property type="entry name" value="102 KBASES UNSTABLE REGION: FROM 1 TO 119443"/>
    <property type="match status" value="1"/>
</dbReference>
<dbReference type="EMBL" id="JYNV01000067">
    <property type="protein sequence ID" value="KZM27381.1"/>
    <property type="molecule type" value="Genomic_DNA"/>
</dbReference>
<evidence type="ECO:0000256" key="1">
    <source>
        <dbReference type="ARBA" id="ARBA00001947"/>
    </source>
</evidence>
<reference evidence="6 7" key="1">
    <citation type="journal article" date="2016" name="Sci. Rep.">
        <title>Draft genome sequencing and secretome analysis of fungal phytopathogen Ascochyta rabiei provides insight into the necrotrophic effector repertoire.</title>
        <authorList>
            <person name="Verma S."/>
            <person name="Gazara R.K."/>
            <person name="Nizam S."/>
            <person name="Parween S."/>
            <person name="Chattopadhyay D."/>
            <person name="Verma P.K."/>
        </authorList>
    </citation>
    <scope>NUCLEOTIDE SEQUENCE [LARGE SCALE GENOMIC DNA]</scope>
    <source>
        <strain evidence="6 7">ArDII</strain>
    </source>
</reference>
<evidence type="ECO:0000256" key="2">
    <source>
        <dbReference type="ARBA" id="ARBA00007749"/>
    </source>
</evidence>
<dbReference type="InterPro" id="IPR036866">
    <property type="entry name" value="RibonucZ/Hydroxyglut_hydro"/>
</dbReference>
<name>A0A163KZS6_DIDRA</name>
<organism evidence="6 7">
    <name type="scientific">Didymella rabiei</name>
    <name type="common">Chickpea ascochyta blight fungus</name>
    <name type="synonym">Mycosphaerella rabiei</name>
    <dbReference type="NCBI Taxonomy" id="5454"/>
    <lineage>
        <taxon>Eukaryota</taxon>
        <taxon>Fungi</taxon>
        <taxon>Dikarya</taxon>
        <taxon>Ascomycota</taxon>
        <taxon>Pezizomycotina</taxon>
        <taxon>Dothideomycetes</taxon>
        <taxon>Pleosporomycetidae</taxon>
        <taxon>Pleosporales</taxon>
        <taxon>Pleosporineae</taxon>
        <taxon>Didymellaceae</taxon>
        <taxon>Ascochyta</taxon>
    </lineage>
</organism>
<evidence type="ECO:0000313" key="6">
    <source>
        <dbReference type="EMBL" id="KZM27381.1"/>
    </source>
</evidence>
<comment type="similarity">
    <text evidence="2">Belongs to the metallo-beta-lactamase superfamily.</text>
</comment>
<sequence>MQVHWDHVGEPRKFPTSTFVVGHGALSLLAGTSPKFRGSPSFFEPDLLPPGRSIELSNPRAHAEKQDSAVAQGTLSFGGPRLAHGILPQILDLFNDGSLLIFNAPGHLPGHINILSRTADGRRVYLGGDSCHDRRLLTGVKEIGEWTDAKGHVCCIHADREEAGETIRRTRMLEQEGVEVIIAHDDEWENNPANKTRFFGAG</sequence>
<proteinExistence type="inferred from homology"/>
<dbReference type="GO" id="GO:0016787">
    <property type="term" value="F:hydrolase activity"/>
    <property type="evidence" value="ECO:0007669"/>
    <property type="project" value="UniProtKB-KW"/>
</dbReference>
<dbReference type="InterPro" id="IPR051013">
    <property type="entry name" value="MBL_superfamily_lactonases"/>
</dbReference>
<evidence type="ECO:0000256" key="3">
    <source>
        <dbReference type="ARBA" id="ARBA00022723"/>
    </source>
</evidence>
<dbReference type="GO" id="GO:0046872">
    <property type="term" value="F:metal ion binding"/>
    <property type="evidence" value="ECO:0007669"/>
    <property type="project" value="UniProtKB-KW"/>
</dbReference>
<dbReference type="STRING" id="5454.A0A163KZS6"/>
<dbReference type="SUPFAM" id="SSF56281">
    <property type="entry name" value="Metallo-hydrolase/oxidoreductase"/>
    <property type="match status" value="1"/>
</dbReference>
<comment type="cofactor">
    <cofactor evidence="1">
        <name>Zn(2+)</name>
        <dbReference type="ChEBI" id="CHEBI:29105"/>
    </cofactor>
</comment>
<comment type="caution">
    <text evidence="6">The sequence shown here is derived from an EMBL/GenBank/DDBJ whole genome shotgun (WGS) entry which is preliminary data.</text>
</comment>
<evidence type="ECO:0008006" key="8">
    <source>
        <dbReference type="Google" id="ProtNLM"/>
    </source>
</evidence>
<dbReference type="Gene3D" id="3.60.15.10">
    <property type="entry name" value="Ribonuclease Z/Hydroxyacylglutathione hydrolase-like"/>
    <property type="match status" value="1"/>
</dbReference>
<protein>
    <recommendedName>
        <fullName evidence="8">Metallo-beta-lactamase domain-containing protein</fullName>
    </recommendedName>
</protein>